<sequence length="38" mass="4066">MGCPYLVSVMGEVDREGQTLSNCEEVFGLIGEGTEDIS</sequence>
<evidence type="ECO:0000313" key="1">
    <source>
        <dbReference type="EMBL" id="SPF42378.1"/>
    </source>
</evidence>
<proteinExistence type="predicted"/>
<accession>A0A2U3KRT3</accession>
<organism evidence="1 2">
    <name type="scientific">Candidatus Desulfosporosinus infrequens</name>
    <dbReference type="NCBI Taxonomy" id="2043169"/>
    <lineage>
        <taxon>Bacteria</taxon>
        <taxon>Bacillati</taxon>
        <taxon>Bacillota</taxon>
        <taxon>Clostridia</taxon>
        <taxon>Eubacteriales</taxon>
        <taxon>Desulfitobacteriaceae</taxon>
        <taxon>Desulfosporosinus</taxon>
    </lineage>
</organism>
<gene>
    <name evidence="1" type="ORF">SBF1_2620005</name>
</gene>
<dbReference type="Proteomes" id="UP000238916">
    <property type="component" value="Unassembled WGS sequence"/>
</dbReference>
<reference evidence="2" key="1">
    <citation type="submission" date="2018-02" db="EMBL/GenBank/DDBJ databases">
        <authorList>
            <person name="Hausmann B."/>
        </authorList>
    </citation>
    <scope>NUCLEOTIDE SEQUENCE [LARGE SCALE GENOMIC DNA]</scope>
    <source>
        <strain evidence="2">Peat soil MAG SbF1</strain>
    </source>
</reference>
<dbReference type="EMBL" id="OMOF01000182">
    <property type="protein sequence ID" value="SPF42378.1"/>
    <property type="molecule type" value="Genomic_DNA"/>
</dbReference>
<name>A0A2U3KRT3_9FIRM</name>
<dbReference type="AlphaFoldDB" id="A0A2U3KRT3"/>
<protein>
    <submittedName>
        <fullName evidence="1">Uncharacterized protein</fullName>
    </submittedName>
</protein>
<evidence type="ECO:0000313" key="2">
    <source>
        <dbReference type="Proteomes" id="UP000238916"/>
    </source>
</evidence>